<evidence type="ECO:0000313" key="5">
    <source>
        <dbReference type="EMBL" id="GGA77900.1"/>
    </source>
</evidence>
<evidence type="ECO:0000259" key="4">
    <source>
        <dbReference type="PROSITE" id="PS51910"/>
    </source>
</evidence>
<keyword evidence="2" id="KW-0326">Glycosidase</keyword>
<gene>
    <name evidence="5" type="primary">yaaH</name>
    <name evidence="5" type="ORF">GCM10008025_21700</name>
</gene>
<dbReference type="Gene3D" id="3.10.350.10">
    <property type="entry name" value="LysM domain"/>
    <property type="match status" value="3"/>
</dbReference>
<dbReference type="SUPFAM" id="SSF54106">
    <property type="entry name" value="LysM domain"/>
    <property type="match status" value="3"/>
</dbReference>
<dbReference type="CDD" id="cd00118">
    <property type="entry name" value="LysM"/>
    <property type="match status" value="3"/>
</dbReference>
<dbReference type="InterPro" id="IPR029070">
    <property type="entry name" value="Chitinase_insertion_sf"/>
</dbReference>
<name>A0A916W916_9BACI</name>
<reference evidence="5" key="1">
    <citation type="journal article" date="2014" name="Int. J. Syst. Evol. Microbiol.">
        <title>Complete genome sequence of Corynebacterium casei LMG S-19264T (=DSM 44701T), isolated from a smear-ripened cheese.</title>
        <authorList>
            <consortium name="US DOE Joint Genome Institute (JGI-PGF)"/>
            <person name="Walter F."/>
            <person name="Albersmeier A."/>
            <person name="Kalinowski J."/>
            <person name="Ruckert C."/>
        </authorList>
    </citation>
    <scope>NUCLEOTIDE SEQUENCE</scope>
    <source>
        <strain evidence="5">CGMCC 1.12408</strain>
    </source>
</reference>
<evidence type="ECO:0000259" key="3">
    <source>
        <dbReference type="PROSITE" id="PS51782"/>
    </source>
</evidence>
<keyword evidence="1" id="KW-0378">Hydrolase</keyword>
<dbReference type="GO" id="GO:0008061">
    <property type="term" value="F:chitin binding"/>
    <property type="evidence" value="ECO:0007669"/>
    <property type="project" value="InterPro"/>
</dbReference>
<evidence type="ECO:0000256" key="2">
    <source>
        <dbReference type="ARBA" id="ARBA00023295"/>
    </source>
</evidence>
<organism evidence="5 6">
    <name type="scientific">Ornithinibacillus halotolerans</name>
    <dbReference type="NCBI Taxonomy" id="1274357"/>
    <lineage>
        <taxon>Bacteria</taxon>
        <taxon>Bacillati</taxon>
        <taxon>Bacillota</taxon>
        <taxon>Bacilli</taxon>
        <taxon>Bacillales</taxon>
        <taxon>Bacillaceae</taxon>
        <taxon>Ornithinibacillus</taxon>
    </lineage>
</organism>
<sequence>MQIHVVSQGETLWQVAELYQSNVNQIVYLNQLDNPNVLVVGQSLVIPDPNVEYVVQPGDNLWKVASKLNVSIQELQQFNNLSNPNLIFTGELIALPYRIHTIQMGEYLWMIAQRYNVTINEILQANQLESPSLIYPGQPLRIPRTPSTTIDVNAYTTQTTEEGRQEVLALGRYFTYLSPFMYSYRADGSLTELNENVLLEVANLNEVSSLLVLTNYSGNRFDSDLGAALLRNESMQNRLIENVLKKIYSKGYSGLNIDFEYLYPEDRENYNNFLRKVVNRLKPQGLTVSTALAPKESEDQTGLLYEAHDYEVHGELCDFVILMTYEWGWAGGEPWAIAPINKVRDILDYAITAIPRNKIMMGMPLYGRDWKIPWVQGTFAKTVSPKEAVTLAAQNNVNISYDETYQSPYYRYIDNSGQEHEVWFEDARSVQVKYDTVKEYGLRGVSYWVLGNPFPQNWPILQVNFNIRKE</sequence>
<comment type="caution">
    <text evidence="5">The sequence shown here is derived from an EMBL/GenBank/DDBJ whole genome shotgun (WGS) entry which is preliminary data.</text>
</comment>
<dbReference type="CDD" id="cd02874">
    <property type="entry name" value="GH18_CFLE_spore_hydrolase"/>
    <property type="match status" value="1"/>
</dbReference>
<dbReference type="SUPFAM" id="SSF51445">
    <property type="entry name" value="(Trans)glycosidases"/>
    <property type="match status" value="1"/>
</dbReference>
<dbReference type="RefSeq" id="WP_188384686.1">
    <property type="nucleotide sequence ID" value="NZ_BMEY01000010.1"/>
</dbReference>
<dbReference type="Pfam" id="PF00704">
    <property type="entry name" value="Glyco_hydro_18"/>
    <property type="match status" value="1"/>
</dbReference>
<evidence type="ECO:0000256" key="1">
    <source>
        <dbReference type="ARBA" id="ARBA00022801"/>
    </source>
</evidence>
<dbReference type="GO" id="GO:0012505">
    <property type="term" value="C:endomembrane system"/>
    <property type="evidence" value="ECO:0007669"/>
    <property type="project" value="TreeGrafter"/>
</dbReference>
<protein>
    <submittedName>
        <fullName evidence="5">Spore germination protein YaaH</fullName>
    </submittedName>
</protein>
<proteinExistence type="predicted"/>
<accession>A0A916W916</accession>
<dbReference type="PANTHER" id="PTHR46066:SF2">
    <property type="entry name" value="CHITINASE DOMAIN-CONTAINING PROTEIN 1"/>
    <property type="match status" value="1"/>
</dbReference>
<dbReference type="SMART" id="SM00257">
    <property type="entry name" value="LysM"/>
    <property type="match status" value="3"/>
</dbReference>
<dbReference type="SMART" id="SM00636">
    <property type="entry name" value="Glyco_18"/>
    <property type="match status" value="1"/>
</dbReference>
<dbReference type="InterPro" id="IPR001223">
    <property type="entry name" value="Glyco_hydro18_cat"/>
</dbReference>
<dbReference type="GO" id="GO:0070492">
    <property type="term" value="F:oligosaccharide binding"/>
    <property type="evidence" value="ECO:0007669"/>
    <property type="project" value="TreeGrafter"/>
</dbReference>
<feature type="domain" description="LysM" evidence="3">
    <location>
        <begin position="51"/>
        <end position="95"/>
    </location>
</feature>
<feature type="domain" description="LysM" evidence="3">
    <location>
        <begin position="98"/>
        <end position="142"/>
    </location>
</feature>
<dbReference type="InterPro" id="IPR017853">
    <property type="entry name" value="GH"/>
</dbReference>
<dbReference type="Pfam" id="PF01476">
    <property type="entry name" value="LysM"/>
    <property type="match status" value="3"/>
</dbReference>
<dbReference type="GO" id="GO:0016798">
    <property type="term" value="F:hydrolase activity, acting on glycosyl bonds"/>
    <property type="evidence" value="ECO:0007669"/>
    <property type="project" value="UniProtKB-KW"/>
</dbReference>
<dbReference type="PROSITE" id="PS51782">
    <property type="entry name" value="LYSM"/>
    <property type="match status" value="3"/>
</dbReference>
<dbReference type="AlphaFoldDB" id="A0A916W916"/>
<dbReference type="InterPro" id="IPR036779">
    <property type="entry name" value="LysM_dom_sf"/>
</dbReference>
<dbReference type="PANTHER" id="PTHR46066">
    <property type="entry name" value="CHITINASE DOMAIN-CONTAINING PROTEIN 1 FAMILY MEMBER"/>
    <property type="match status" value="1"/>
</dbReference>
<dbReference type="EMBL" id="BMEY01000010">
    <property type="protein sequence ID" value="GGA77900.1"/>
    <property type="molecule type" value="Genomic_DNA"/>
</dbReference>
<dbReference type="InterPro" id="IPR011583">
    <property type="entry name" value="Chitinase_II/V-like_cat"/>
</dbReference>
<dbReference type="Gene3D" id="3.20.20.80">
    <property type="entry name" value="Glycosidases"/>
    <property type="match status" value="1"/>
</dbReference>
<dbReference type="Gene3D" id="3.10.50.10">
    <property type="match status" value="1"/>
</dbReference>
<evidence type="ECO:0000313" key="6">
    <source>
        <dbReference type="Proteomes" id="UP000613512"/>
    </source>
</evidence>
<dbReference type="Proteomes" id="UP000613512">
    <property type="component" value="Unassembled WGS sequence"/>
</dbReference>
<dbReference type="PROSITE" id="PS51910">
    <property type="entry name" value="GH18_2"/>
    <property type="match status" value="1"/>
</dbReference>
<dbReference type="InterPro" id="IPR041704">
    <property type="entry name" value="CFLE_GH18"/>
</dbReference>
<feature type="domain" description="GH18" evidence="4">
    <location>
        <begin position="150"/>
        <end position="470"/>
    </location>
</feature>
<reference evidence="5" key="2">
    <citation type="submission" date="2020-09" db="EMBL/GenBank/DDBJ databases">
        <authorList>
            <person name="Sun Q."/>
            <person name="Zhou Y."/>
        </authorList>
    </citation>
    <scope>NUCLEOTIDE SEQUENCE</scope>
    <source>
        <strain evidence="5">CGMCC 1.12408</strain>
    </source>
</reference>
<feature type="domain" description="LysM" evidence="3">
    <location>
        <begin position="2"/>
        <end position="46"/>
    </location>
</feature>
<dbReference type="GO" id="GO:0005975">
    <property type="term" value="P:carbohydrate metabolic process"/>
    <property type="evidence" value="ECO:0007669"/>
    <property type="project" value="InterPro"/>
</dbReference>
<keyword evidence="6" id="KW-1185">Reference proteome</keyword>
<dbReference type="InterPro" id="IPR018392">
    <property type="entry name" value="LysM"/>
</dbReference>